<dbReference type="RefSeq" id="XP_023176779.1">
    <property type="nucleotide sequence ID" value="XM_023321011.1"/>
</dbReference>
<dbReference type="OMA" id="EHCNESE"/>
<dbReference type="OrthoDB" id="7852566at2759"/>
<organism evidence="1 2">
    <name type="scientific">Drosophila hydei</name>
    <name type="common">Fruit fly</name>
    <dbReference type="NCBI Taxonomy" id="7224"/>
    <lineage>
        <taxon>Eukaryota</taxon>
        <taxon>Metazoa</taxon>
        <taxon>Ecdysozoa</taxon>
        <taxon>Arthropoda</taxon>
        <taxon>Hexapoda</taxon>
        <taxon>Insecta</taxon>
        <taxon>Pterygota</taxon>
        <taxon>Neoptera</taxon>
        <taxon>Endopterygota</taxon>
        <taxon>Diptera</taxon>
        <taxon>Brachycera</taxon>
        <taxon>Muscomorpha</taxon>
        <taxon>Ephydroidea</taxon>
        <taxon>Drosophilidae</taxon>
        <taxon>Drosophila</taxon>
    </lineage>
</organism>
<protein>
    <submittedName>
        <fullName evidence="2">Uncharacterized protein LOC111603427</fullName>
    </submittedName>
</protein>
<evidence type="ECO:0000313" key="1">
    <source>
        <dbReference type="Proteomes" id="UP000504633"/>
    </source>
</evidence>
<gene>
    <name evidence="2" type="primary">LOC111603427</name>
</gene>
<sequence length="109" mass="13151">MGEEQQRNLKYLVHTMLFMLSRQEFHVHQISSEKQRLIKSIHKSAPDDRKIEHMKLIREYQLLLAESSWYLTKQQAKLKKYLRKHPHLKGLEIYQQAGNVLKEMHTLTK</sequence>
<dbReference type="AlphaFoldDB" id="A0A6J1MC46"/>
<dbReference type="InterPro" id="IPR036126">
    <property type="entry name" value="TBCA_sf"/>
</dbReference>
<evidence type="ECO:0000313" key="2">
    <source>
        <dbReference type="RefSeq" id="XP_023176779.1"/>
    </source>
</evidence>
<dbReference type="SUPFAM" id="SSF46988">
    <property type="entry name" value="Tubulin chaperone cofactor A"/>
    <property type="match status" value="1"/>
</dbReference>
<proteinExistence type="predicted"/>
<name>A0A6J1MC46_DROHY</name>
<keyword evidence="1" id="KW-1185">Reference proteome</keyword>
<dbReference type="KEGG" id="dhe:111603427"/>
<dbReference type="GO" id="GO:0048487">
    <property type="term" value="F:beta-tubulin binding"/>
    <property type="evidence" value="ECO:0007669"/>
    <property type="project" value="InterPro"/>
</dbReference>
<dbReference type="GeneID" id="111603427"/>
<dbReference type="GO" id="GO:0007021">
    <property type="term" value="P:tubulin complex assembly"/>
    <property type="evidence" value="ECO:0007669"/>
    <property type="project" value="InterPro"/>
</dbReference>
<dbReference type="GO" id="GO:0007023">
    <property type="term" value="P:post-chaperonin tubulin folding pathway"/>
    <property type="evidence" value="ECO:0007669"/>
    <property type="project" value="InterPro"/>
</dbReference>
<dbReference type="Proteomes" id="UP000504633">
    <property type="component" value="Unplaced"/>
</dbReference>
<reference evidence="2" key="1">
    <citation type="submission" date="2025-08" db="UniProtKB">
        <authorList>
            <consortium name="RefSeq"/>
        </authorList>
    </citation>
    <scope>IDENTIFICATION</scope>
    <source>
        <strain evidence="2">15085-1641.00</strain>
        <tissue evidence="2">Whole body</tissue>
    </source>
</reference>
<accession>A0A6J1MC46</accession>